<accession>A0AA48HIC5</accession>
<dbReference type="EMBL" id="AP027272">
    <property type="protein sequence ID" value="BDX06951.1"/>
    <property type="molecule type" value="Genomic_DNA"/>
</dbReference>
<organism evidence="3 4">
    <name type="scientific">Planctobacterium marinum</name>
    <dbReference type="NCBI Taxonomy" id="1631968"/>
    <lineage>
        <taxon>Bacteria</taxon>
        <taxon>Pseudomonadati</taxon>
        <taxon>Pseudomonadota</taxon>
        <taxon>Gammaproteobacteria</taxon>
        <taxon>Alteromonadales</taxon>
        <taxon>Alteromonadaceae</taxon>
        <taxon>Planctobacterium</taxon>
    </lineage>
</organism>
<dbReference type="SMART" id="SM00471">
    <property type="entry name" value="HDc"/>
    <property type="match status" value="1"/>
</dbReference>
<dbReference type="RefSeq" id="WP_338292944.1">
    <property type="nucleotide sequence ID" value="NZ_AP027272.1"/>
</dbReference>
<proteinExistence type="predicted"/>
<dbReference type="CDD" id="cd00077">
    <property type="entry name" value="HDc"/>
    <property type="match status" value="1"/>
</dbReference>
<feature type="domain" description="HD-GYP" evidence="2">
    <location>
        <begin position="135"/>
        <end position="331"/>
    </location>
</feature>
<dbReference type="KEGG" id="pmaw:MACH26_24720"/>
<dbReference type="Pfam" id="PF11871">
    <property type="entry name" value="DUF3391"/>
    <property type="match status" value="1"/>
</dbReference>
<dbReference type="Proteomes" id="UP001333710">
    <property type="component" value="Chromosome"/>
</dbReference>
<feature type="region of interest" description="Disordered" evidence="1">
    <location>
        <begin position="69"/>
        <end position="93"/>
    </location>
</feature>
<dbReference type="InterPro" id="IPR037522">
    <property type="entry name" value="HD_GYP_dom"/>
</dbReference>
<name>A0AA48HIC5_9ALTE</name>
<evidence type="ECO:0000259" key="2">
    <source>
        <dbReference type="PROSITE" id="PS51832"/>
    </source>
</evidence>
<gene>
    <name evidence="3" type="ORF">MACH26_24720</name>
</gene>
<reference evidence="3" key="1">
    <citation type="submission" date="2023-01" db="EMBL/GenBank/DDBJ databases">
        <title>Complete genome sequence of Planctobacterium marinum strain Dej080120_11.</title>
        <authorList>
            <person name="Ueki S."/>
            <person name="Maruyama F."/>
        </authorList>
    </citation>
    <scope>NUCLEOTIDE SEQUENCE</scope>
    <source>
        <strain evidence="3">Dej080120_11</strain>
    </source>
</reference>
<dbReference type="PROSITE" id="PS51832">
    <property type="entry name" value="HD_GYP"/>
    <property type="match status" value="1"/>
</dbReference>
<protein>
    <submittedName>
        <fullName evidence="3">Phosphodiesterase</fullName>
    </submittedName>
</protein>
<dbReference type="InterPro" id="IPR003607">
    <property type="entry name" value="HD/PDEase_dom"/>
</dbReference>
<dbReference type="PANTHER" id="PTHR43155:SF2">
    <property type="entry name" value="CYCLIC DI-GMP PHOSPHODIESTERASE PA4108"/>
    <property type="match status" value="1"/>
</dbReference>
<evidence type="ECO:0000313" key="4">
    <source>
        <dbReference type="Proteomes" id="UP001333710"/>
    </source>
</evidence>
<evidence type="ECO:0000313" key="3">
    <source>
        <dbReference type="EMBL" id="BDX06951.1"/>
    </source>
</evidence>
<dbReference type="Gene3D" id="1.10.3210.10">
    <property type="entry name" value="Hypothetical protein af1432"/>
    <property type="match status" value="1"/>
</dbReference>
<dbReference type="SUPFAM" id="SSF109604">
    <property type="entry name" value="HD-domain/PDEase-like"/>
    <property type="match status" value="1"/>
</dbReference>
<sequence length="402" mass="44804">MEQNQIAIISIDELVPGMFVSRVTKQSGQLKVKSQGLIKRAELIGILKQKGILELEVDYSRSNLEEIARHQPEEQVEPEPEKPTAPVKSLSDALNQSQKLHDQAKQAHSKLLDKVRNGEVANVDGIRDVSSEIIDSIFENPNALSCVSLIKDAPDYIWEHSVNCAIYMAIFARHLGFDKELTEELCLGGFLMDTGMATIPDDLLQKGDKFHADDYKLIKMHVDFGVELISQEKEVSEVVLSVIQDHHERLDGSGYPEGKKGDQINTYGRMAAIIDSYDAMTCDRPYRKGMTPTAALKKLLSDTSGKYDQSLVQQFIRCIGVHPVGSLVKLKSGKLGIIVKANKDEPIKPLVMCFYSVTSGAHTELKKVDLSKVADEIESTVRPDEFKINLTKFFKDVFLSSI</sequence>
<dbReference type="GO" id="GO:0008081">
    <property type="term" value="F:phosphoric diester hydrolase activity"/>
    <property type="evidence" value="ECO:0007669"/>
    <property type="project" value="UniProtKB-ARBA"/>
</dbReference>
<dbReference type="PANTHER" id="PTHR43155">
    <property type="entry name" value="CYCLIC DI-GMP PHOSPHODIESTERASE PA4108-RELATED"/>
    <property type="match status" value="1"/>
</dbReference>
<dbReference type="InterPro" id="IPR021812">
    <property type="entry name" value="DUF3391"/>
</dbReference>
<evidence type="ECO:0000256" key="1">
    <source>
        <dbReference type="SAM" id="MobiDB-lite"/>
    </source>
</evidence>
<dbReference type="AlphaFoldDB" id="A0AA48HIC5"/>
<dbReference type="Pfam" id="PF13487">
    <property type="entry name" value="HD_5"/>
    <property type="match status" value="1"/>
</dbReference>
<keyword evidence="4" id="KW-1185">Reference proteome</keyword>